<protein>
    <submittedName>
        <fullName evidence="2">Uncharacterized protein</fullName>
    </submittedName>
</protein>
<sequence>MTRCLIRTSHLRVYRILISRCLFGSFTWVSNAPVEILGFLPSPDTPGWYTCTAPSLLPPVRRKNPGSCHLKSAQFGLWRKYLMMSTRSMMKQVSRMAETTRAERSLDGETGGARRDPSPPHAEEHGTSTTCSETVSTSRTRQFSSSGMVKTNSADTRTHSTEKMLLVRLIRTPRIPSTLHHRDDASGFLETSIFPRPLHPMRESSPFPPSLSSSSWAHRRRTQLTPLIR</sequence>
<feature type="compositionally biased region" description="Basic and acidic residues" evidence="1">
    <location>
        <begin position="98"/>
        <end position="126"/>
    </location>
</feature>
<feature type="region of interest" description="Disordered" evidence="1">
    <location>
        <begin position="198"/>
        <end position="229"/>
    </location>
</feature>
<reference evidence="2" key="1">
    <citation type="journal article" date="2008" name="Nature">
        <title>The amphioxus genome and the evolution of the chordate karyotype.</title>
        <authorList>
            <consortium name="US DOE Joint Genome Institute (JGI-PGF)"/>
            <person name="Putnam N.H."/>
            <person name="Butts T."/>
            <person name="Ferrier D.E.K."/>
            <person name="Furlong R.F."/>
            <person name="Hellsten U."/>
            <person name="Kawashima T."/>
            <person name="Robinson-Rechavi M."/>
            <person name="Shoguchi E."/>
            <person name="Terry A."/>
            <person name="Yu J.-K."/>
            <person name="Benito-Gutierrez E.L."/>
            <person name="Dubchak I."/>
            <person name="Garcia-Fernandez J."/>
            <person name="Gibson-Brown J.J."/>
            <person name="Grigoriev I.V."/>
            <person name="Horton A.C."/>
            <person name="de Jong P.J."/>
            <person name="Jurka J."/>
            <person name="Kapitonov V.V."/>
            <person name="Kohara Y."/>
            <person name="Kuroki Y."/>
            <person name="Lindquist E."/>
            <person name="Lucas S."/>
            <person name="Osoegawa K."/>
            <person name="Pennacchio L.A."/>
            <person name="Salamov A.A."/>
            <person name="Satou Y."/>
            <person name="Sauka-Spengler T."/>
            <person name="Schmutz J."/>
            <person name="Shin-I T."/>
            <person name="Toyoda A."/>
            <person name="Bronner-Fraser M."/>
            <person name="Fujiyama A."/>
            <person name="Holland L.Z."/>
            <person name="Holland P.W.H."/>
            <person name="Satoh N."/>
            <person name="Rokhsar D.S."/>
        </authorList>
    </citation>
    <scope>NUCLEOTIDE SEQUENCE [LARGE SCALE GENOMIC DNA]</scope>
    <source>
        <strain evidence="2">S238N-H82</strain>
        <tissue evidence="2">Testes</tissue>
    </source>
</reference>
<proteinExistence type="predicted"/>
<organism>
    <name type="scientific">Branchiostoma floridae</name>
    <name type="common">Florida lancelet</name>
    <name type="synonym">Amphioxus</name>
    <dbReference type="NCBI Taxonomy" id="7739"/>
    <lineage>
        <taxon>Eukaryota</taxon>
        <taxon>Metazoa</taxon>
        <taxon>Chordata</taxon>
        <taxon>Cephalochordata</taxon>
        <taxon>Leptocardii</taxon>
        <taxon>Amphioxiformes</taxon>
        <taxon>Branchiostomatidae</taxon>
        <taxon>Branchiostoma</taxon>
    </lineage>
</organism>
<feature type="region of interest" description="Disordered" evidence="1">
    <location>
        <begin position="93"/>
        <end position="159"/>
    </location>
</feature>
<accession>C3ZID8</accession>
<dbReference type="InParanoid" id="C3ZID8"/>
<gene>
    <name evidence="2" type="ORF">BRAFLDRAFT_80742</name>
</gene>
<evidence type="ECO:0000256" key="1">
    <source>
        <dbReference type="SAM" id="MobiDB-lite"/>
    </source>
</evidence>
<evidence type="ECO:0000313" key="2">
    <source>
        <dbReference type="EMBL" id="EEN47663.1"/>
    </source>
</evidence>
<feature type="compositionally biased region" description="Low complexity" evidence="1">
    <location>
        <begin position="127"/>
        <end position="140"/>
    </location>
</feature>
<name>C3ZID8_BRAFL</name>
<dbReference type="AlphaFoldDB" id="C3ZID8"/>
<feature type="compositionally biased region" description="Polar residues" evidence="1">
    <location>
        <begin position="141"/>
        <end position="155"/>
    </location>
</feature>
<dbReference type="EMBL" id="GG666627">
    <property type="protein sequence ID" value="EEN47663.1"/>
    <property type="molecule type" value="Genomic_DNA"/>
</dbReference>